<name>A0A1L8CUS8_9THEO</name>
<evidence type="ECO:0000256" key="1">
    <source>
        <dbReference type="SAM" id="Phobius"/>
    </source>
</evidence>
<dbReference type="RefSeq" id="WP_011343778.1">
    <property type="nucleotide sequence ID" value="NZ_BDJK01000018.1"/>
</dbReference>
<dbReference type="OrthoDB" id="9791535at2"/>
<evidence type="ECO:0000313" key="2">
    <source>
        <dbReference type="EMBL" id="GAV22705.1"/>
    </source>
</evidence>
<accession>A0A1L8CUS8</accession>
<reference evidence="3" key="1">
    <citation type="submission" date="2016-12" db="EMBL/GenBank/DDBJ databases">
        <title>Draft Genome Sequences od Carboxydothermus pertinax and islandicus, Hydrogenogenic Carboxydotrophic Bacteria.</title>
        <authorList>
            <person name="Fukuyama Y."/>
            <person name="Ohmae K."/>
            <person name="Yoneda Y."/>
            <person name="Yoshida T."/>
            <person name="Sako Y."/>
        </authorList>
    </citation>
    <scope>NUCLEOTIDE SEQUENCE [LARGE SCALE GENOMIC DNA]</scope>
    <source>
        <strain evidence="3">Ug1</strain>
    </source>
</reference>
<comment type="caution">
    <text evidence="2">The sequence shown here is derived from an EMBL/GenBank/DDBJ whole genome shotgun (WGS) entry which is preliminary data.</text>
</comment>
<gene>
    <name evidence="2" type="ORF">cpu_12150</name>
</gene>
<dbReference type="NCBIfam" id="TIGR01909">
    <property type="entry name" value="C_GCAxxG_C_C"/>
    <property type="match status" value="1"/>
</dbReference>
<dbReference type="EMBL" id="BDJK01000018">
    <property type="protein sequence ID" value="GAV22705.1"/>
    <property type="molecule type" value="Genomic_DNA"/>
</dbReference>
<keyword evidence="1" id="KW-1133">Transmembrane helix</keyword>
<sequence length="147" mass="15879">MAVEKLQNNVEKVAQKAVYNFVEDSYNCAEGIVAAFSEEMGLAAKTYTALAMPFGGGIGSLGHMCGAISGGLMMLGLKGAQKGLKKPEIRELAQKLYKGFEEKFGAVNCHTLTRHDCNDASSAPYDIKNCAPYIQYVVYKVNELLGD</sequence>
<keyword evidence="1" id="KW-0472">Membrane</keyword>
<keyword evidence="1" id="KW-0812">Transmembrane</keyword>
<dbReference type="AlphaFoldDB" id="A0A1L8CUS8"/>
<feature type="transmembrane region" description="Helical" evidence="1">
    <location>
        <begin position="54"/>
        <end position="77"/>
    </location>
</feature>
<dbReference type="InterPro" id="IPR010181">
    <property type="entry name" value="CGCAxxGCC_motif"/>
</dbReference>
<organism evidence="2 3">
    <name type="scientific">Carboxydothermus pertinax</name>
    <dbReference type="NCBI Taxonomy" id="870242"/>
    <lineage>
        <taxon>Bacteria</taxon>
        <taxon>Bacillati</taxon>
        <taxon>Bacillota</taxon>
        <taxon>Clostridia</taxon>
        <taxon>Thermoanaerobacterales</taxon>
        <taxon>Thermoanaerobacteraceae</taxon>
        <taxon>Carboxydothermus</taxon>
    </lineage>
</organism>
<evidence type="ECO:0000313" key="3">
    <source>
        <dbReference type="Proteomes" id="UP000187485"/>
    </source>
</evidence>
<protein>
    <submittedName>
        <fullName evidence="2">Redox protein</fullName>
    </submittedName>
</protein>
<dbReference type="STRING" id="870242.cpu_12150"/>
<proteinExistence type="predicted"/>
<dbReference type="InterPro" id="IPR036280">
    <property type="entry name" value="Multihaem_cyt_sf"/>
</dbReference>
<dbReference type="Proteomes" id="UP000187485">
    <property type="component" value="Unassembled WGS sequence"/>
</dbReference>
<dbReference type="SUPFAM" id="SSF48695">
    <property type="entry name" value="Multiheme cytochromes"/>
    <property type="match status" value="1"/>
</dbReference>
<dbReference type="Pfam" id="PF09719">
    <property type="entry name" value="C_GCAxxG_C_C"/>
    <property type="match status" value="1"/>
</dbReference>
<keyword evidence="3" id="KW-1185">Reference proteome</keyword>